<keyword evidence="2" id="KW-1185">Reference proteome</keyword>
<reference evidence="1 2" key="1">
    <citation type="submission" date="2019-05" db="EMBL/GenBank/DDBJ databases">
        <title>Arcobacter sp. nov., isolated from sea sediment.</title>
        <authorList>
            <person name="Kim W."/>
        </authorList>
    </citation>
    <scope>NUCLEOTIDE SEQUENCE [LARGE SCALE GENOMIC DNA]</scope>
    <source>
        <strain evidence="1 2">CAU 1517</strain>
    </source>
</reference>
<evidence type="ECO:0000313" key="1">
    <source>
        <dbReference type="EMBL" id="TLP36210.1"/>
    </source>
</evidence>
<sequence length="115" mass="13815">MKDYTKIIIQTFSGVFNTGNIKNETESFIYNDNIERRRITSDITNTWCKISVEEDCIKELNIVSGDWDKDADIMYFYMNKYLHNHKDFISLNKQIKLQSKEIFYYLQSLNDVKYI</sequence>
<dbReference type="AlphaFoldDB" id="A0A5R8XXZ2"/>
<dbReference type="RefSeq" id="WP_138153440.1">
    <property type="nucleotide sequence ID" value="NZ_VANU01000006.1"/>
</dbReference>
<accession>A0A5R8XXZ2</accession>
<dbReference type="Proteomes" id="UP000308901">
    <property type="component" value="Unassembled WGS sequence"/>
</dbReference>
<evidence type="ECO:0000313" key="2">
    <source>
        <dbReference type="Proteomes" id="UP000308901"/>
    </source>
</evidence>
<organism evidence="1 2">
    <name type="scientific">Arcobacter arenosus</name>
    <dbReference type="NCBI Taxonomy" id="2576037"/>
    <lineage>
        <taxon>Bacteria</taxon>
        <taxon>Pseudomonadati</taxon>
        <taxon>Campylobacterota</taxon>
        <taxon>Epsilonproteobacteria</taxon>
        <taxon>Campylobacterales</taxon>
        <taxon>Arcobacteraceae</taxon>
        <taxon>Arcobacter</taxon>
    </lineage>
</organism>
<name>A0A5R8XXZ2_9BACT</name>
<protein>
    <submittedName>
        <fullName evidence="1">Uncharacterized protein</fullName>
    </submittedName>
</protein>
<gene>
    <name evidence="1" type="ORF">FDK22_13145</name>
</gene>
<proteinExistence type="predicted"/>
<dbReference type="EMBL" id="VANU01000006">
    <property type="protein sequence ID" value="TLP36210.1"/>
    <property type="molecule type" value="Genomic_DNA"/>
</dbReference>
<comment type="caution">
    <text evidence="1">The sequence shown here is derived from an EMBL/GenBank/DDBJ whole genome shotgun (WGS) entry which is preliminary data.</text>
</comment>